<feature type="domain" description="GGDEF" evidence="5">
    <location>
        <begin position="246"/>
        <end position="381"/>
    </location>
</feature>
<keyword evidence="4" id="KW-1133">Transmembrane helix</keyword>
<comment type="catalytic activity">
    <reaction evidence="3">
        <text>2 GTP = 3',3'-c-di-GMP + 2 diphosphate</text>
        <dbReference type="Rhea" id="RHEA:24898"/>
        <dbReference type="ChEBI" id="CHEBI:33019"/>
        <dbReference type="ChEBI" id="CHEBI:37565"/>
        <dbReference type="ChEBI" id="CHEBI:58805"/>
        <dbReference type="EC" id="2.7.7.65"/>
    </reaction>
</comment>
<keyword evidence="4" id="KW-0472">Membrane</keyword>
<dbReference type="FunFam" id="3.30.70.270:FF:000001">
    <property type="entry name" value="Diguanylate cyclase domain protein"/>
    <property type="match status" value="1"/>
</dbReference>
<dbReference type="Gene3D" id="3.30.70.270">
    <property type="match status" value="1"/>
</dbReference>
<keyword evidence="4" id="KW-0812">Transmembrane</keyword>
<dbReference type="GO" id="GO:0043709">
    <property type="term" value="P:cell adhesion involved in single-species biofilm formation"/>
    <property type="evidence" value="ECO:0007669"/>
    <property type="project" value="TreeGrafter"/>
</dbReference>
<dbReference type="CDD" id="cd01949">
    <property type="entry name" value="GGDEF"/>
    <property type="match status" value="1"/>
</dbReference>
<proteinExistence type="predicted"/>
<dbReference type="InterPro" id="IPR029787">
    <property type="entry name" value="Nucleotide_cyclase"/>
</dbReference>
<dbReference type="PANTHER" id="PTHR45138:SF9">
    <property type="entry name" value="DIGUANYLATE CYCLASE DGCM-RELATED"/>
    <property type="match status" value="1"/>
</dbReference>
<dbReference type="InterPro" id="IPR043128">
    <property type="entry name" value="Rev_trsase/Diguanyl_cyclase"/>
</dbReference>
<feature type="transmembrane region" description="Helical" evidence="4">
    <location>
        <begin position="147"/>
        <end position="165"/>
    </location>
</feature>
<dbReference type="Pfam" id="PF00990">
    <property type="entry name" value="GGDEF"/>
    <property type="match status" value="1"/>
</dbReference>
<dbReference type="PROSITE" id="PS50887">
    <property type="entry name" value="GGDEF"/>
    <property type="match status" value="1"/>
</dbReference>
<feature type="transmembrane region" description="Helical" evidence="4">
    <location>
        <begin position="56"/>
        <end position="73"/>
    </location>
</feature>
<dbReference type="EC" id="2.7.7.65" evidence="2"/>
<evidence type="ECO:0000256" key="3">
    <source>
        <dbReference type="ARBA" id="ARBA00034247"/>
    </source>
</evidence>
<dbReference type="SUPFAM" id="SSF55073">
    <property type="entry name" value="Nucleotide cyclase"/>
    <property type="match status" value="1"/>
</dbReference>
<evidence type="ECO:0000256" key="2">
    <source>
        <dbReference type="ARBA" id="ARBA00012528"/>
    </source>
</evidence>
<dbReference type="GO" id="GO:1902201">
    <property type="term" value="P:negative regulation of bacterial-type flagellum-dependent cell motility"/>
    <property type="evidence" value="ECO:0007669"/>
    <property type="project" value="TreeGrafter"/>
</dbReference>
<organism evidence="6">
    <name type="scientific">uncultured Thiotrichaceae bacterium</name>
    <dbReference type="NCBI Taxonomy" id="298394"/>
    <lineage>
        <taxon>Bacteria</taxon>
        <taxon>Pseudomonadati</taxon>
        <taxon>Pseudomonadota</taxon>
        <taxon>Gammaproteobacteria</taxon>
        <taxon>Thiotrichales</taxon>
        <taxon>Thiotrichaceae</taxon>
        <taxon>environmental samples</taxon>
    </lineage>
</organism>
<dbReference type="NCBIfam" id="TIGR00254">
    <property type="entry name" value="GGDEF"/>
    <property type="match status" value="1"/>
</dbReference>
<feature type="transmembrane region" description="Helical" evidence="4">
    <location>
        <begin position="30"/>
        <end position="50"/>
    </location>
</feature>
<feature type="transmembrane region" description="Helical" evidence="4">
    <location>
        <begin position="120"/>
        <end position="140"/>
    </location>
</feature>
<sequence>MDTSKIKILSNNKDFTDLEQRAHLDLTARAYGGIVLYLAIWLTSAIWVGIFQTAPIFFVVNTALFLMGALMRLMHGRLLSSGSDFNTRAMYNWLVAILLFSGFHWGILSAWVIFSGDYPMLYYPYMVILAAFGIGGSSALSISSVVSVLYPLLVFVPSSLCLLVIGGEENIMMFVFTVFAVCYVLVSSRLSQNDYWSAISSQKVAEDQAKVMEKLSVTDQLTRLHNRMYFENRFSDEWGRCGRLDVPLAIFMIDLDHFKLINDTYGHVAGDECLFKVASVLQHEMKRATDTVARFGGEEFVIMTTLTDIVELPAMAERLVRAVDAIDMRRNGEKLSISCSIGLATMIPSRGMDKEKLLKAADKALYLAKEKGRNRYCIHGASSDMAGEAMLRRRKSEIIESETGLTFA</sequence>
<dbReference type="GO" id="GO:0052621">
    <property type="term" value="F:diguanylate cyclase activity"/>
    <property type="evidence" value="ECO:0007669"/>
    <property type="project" value="UniProtKB-EC"/>
</dbReference>
<feature type="transmembrane region" description="Helical" evidence="4">
    <location>
        <begin position="171"/>
        <end position="190"/>
    </location>
</feature>
<dbReference type="SMART" id="SM00267">
    <property type="entry name" value="GGDEF"/>
    <property type="match status" value="1"/>
</dbReference>
<feature type="transmembrane region" description="Helical" evidence="4">
    <location>
        <begin position="93"/>
        <end position="114"/>
    </location>
</feature>
<dbReference type="InterPro" id="IPR050469">
    <property type="entry name" value="Diguanylate_Cyclase"/>
</dbReference>
<dbReference type="PANTHER" id="PTHR45138">
    <property type="entry name" value="REGULATORY COMPONENTS OF SENSORY TRANSDUCTION SYSTEM"/>
    <property type="match status" value="1"/>
</dbReference>
<comment type="cofactor">
    <cofactor evidence="1">
        <name>Mg(2+)</name>
        <dbReference type="ChEBI" id="CHEBI:18420"/>
    </cofactor>
</comment>
<dbReference type="EMBL" id="CACVAT010000526">
    <property type="protein sequence ID" value="CAA6829429.1"/>
    <property type="molecule type" value="Genomic_DNA"/>
</dbReference>
<gene>
    <name evidence="6" type="ORF">HELGO_WM22486</name>
</gene>
<reference evidence="6" key="1">
    <citation type="submission" date="2020-01" db="EMBL/GenBank/DDBJ databases">
        <authorList>
            <person name="Meier V. D."/>
            <person name="Meier V D."/>
        </authorList>
    </citation>
    <scope>NUCLEOTIDE SEQUENCE</scope>
    <source>
        <strain evidence="6">HLG_WM_MAG_09</strain>
    </source>
</reference>
<evidence type="ECO:0000259" key="5">
    <source>
        <dbReference type="PROSITE" id="PS50887"/>
    </source>
</evidence>
<dbReference type="InterPro" id="IPR000160">
    <property type="entry name" value="GGDEF_dom"/>
</dbReference>
<dbReference type="GO" id="GO:0005886">
    <property type="term" value="C:plasma membrane"/>
    <property type="evidence" value="ECO:0007669"/>
    <property type="project" value="TreeGrafter"/>
</dbReference>
<evidence type="ECO:0000256" key="4">
    <source>
        <dbReference type="SAM" id="Phobius"/>
    </source>
</evidence>
<evidence type="ECO:0000256" key="1">
    <source>
        <dbReference type="ARBA" id="ARBA00001946"/>
    </source>
</evidence>
<evidence type="ECO:0000313" key="6">
    <source>
        <dbReference type="EMBL" id="CAA6829429.1"/>
    </source>
</evidence>
<dbReference type="AlphaFoldDB" id="A0A6S6UC59"/>
<accession>A0A6S6UC59</accession>
<protein>
    <recommendedName>
        <fullName evidence="2">diguanylate cyclase</fullName>
        <ecNumber evidence="2">2.7.7.65</ecNumber>
    </recommendedName>
</protein>
<name>A0A6S6UC59_9GAMM</name>